<dbReference type="Proteomes" id="UP001300012">
    <property type="component" value="Unassembled WGS sequence"/>
</dbReference>
<reference evidence="1 2" key="1">
    <citation type="submission" date="2022-08" db="EMBL/GenBank/DDBJ databases">
        <title>Paenibacillus endoradicis sp. nov., Paenibacillus radicibacter sp. nov and Paenibacillus pararadicis sp. nov., three cold-adapted plant growth-promoting bacteria isolated from root of Larix gmelinii in Great Khingan.</title>
        <authorList>
            <person name="Xue H."/>
        </authorList>
    </citation>
    <scope>NUCLEOTIDE SEQUENCE [LARGE SCALE GENOMIC DNA]</scope>
    <source>
        <strain evidence="1 2">N5-1-1-5</strain>
    </source>
</reference>
<comment type="caution">
    <text evidence="1">The sequence shown here is derived from an EMBL/GenBank/DDBJ whole genome shotgun (WGS) entry which is preliminary data.</text>
</comment>
<dbReference type="SMART" id="SM00710">
    <property type="entry name" value="PbH1"/>
    <property type="match status" value="7"/>
</dbReference>
<dbReference type="SUPFAM" id="SSF51126">
    <property type="entry name" value="Pectin lyase-like"/>
    <property type="match status" value="2"/>
</dbReference>
<gene>
    <name evidence="1" type="ORF">NV381_29640</name>
</gene>
<proteinExistence type="predicted"/>
<dbReference type="EMBL" id="JANQBD010000027">
    <property type="protein sequence ID" value="MCR8635373.1"/>
    <property type="molecule type" value="Genomic_DNA"/>
</dbReference>
<name>A0ABT1YQB4_9BACL</name>
<dbReference type="Gene3D" id="2.160.20.10">
    <property type="entry name" value="Single-stranded right-handed beta-helix, Pectin lyase-like"/>
    <property type="match status" value="1"/>
</dbReference>
<dbReference type="InterPro" id="IPR006626">
    <property type="entry name" value="PbH1"/>
</dbReference>
<dbReference type="RefSeq" id="WP_258216921.1">
    <property type="nucleotide sequence ID" value="NZ_JANQBD010000027.1"/>
</dbReference>
<protein>
    <submittedName>
        <fullName evidence="1">Right-handed parallel beta-helix repeat-containing protein</fullName>
    </submittedName>
</protein>
<dbReference type="InterPro" id="IPR012334">
    <property type="entry name" value="Pectin_lyas_fold"/>
</dbReference>
<sequence length="704" mass="77605">MKRIFLLLLVYMLAAPLFVPYERVHSLSVLENVSNDQTSSVYNLIPADWGIYNDGTHPVETTQGLNDALKWAHENGKTTFKVPAGTYLIKKQDPKLYVDSSARINMVPNMTFELDNNAIIQKESNGFTGYHTLHVGYGADNVTLKGGIYRGDKDSHDYSSGGTHEGGVGISTEGAKNLTIDGVKAEQFIGDGLYVGGHGTMVQDLYENSFMSGSIDDKGEFIADSTKIRLKSALDFKHPIFKTEREFEFSNNQKLSNTFDIYFYKEDGTFMTRLKDQKVRQIMQIPDGASYFYTVFNQSASPGAYIEFWQRAVTRNAVVMNSEFAFNRRQGITISGGDNITISNNELHDIKGTAPQAGIDVEAGYGENGFLNSHIFIKNNHFYNNAVYDVILYDGQDATVEGNYLGSKNKIGLAVSPPFKGALIKDNHFDGSSIYAYHDVKFEGNQMNNSFTHLEGPNLSFDGMTFTDSRFIISSTVPFGITASNITMYNNNSESDMSLWVNPVHLSNITMYGGGISGNVPEGSIIDNLKVYGTDSLNLPPGTYNHCEIEASSGGTGVTTLDDAGSYIFNDCSFKVKEGLLVSNENADVLVSNSTFDMVEKRFALKAVNAKRIQFENNTVTSNKLENASDYLIMIGDYWTRADKSAVQEAIIKSNTITTNVPSEGISTIYSGIGAPAYTIEDNVLVNAKLKIRESDISNNNVEK</sequence>
<organism evidence="1 2">
    <name type="scientific">Paenibacillus radicis</name>
    <name type="common">ex Xue et al. 2023</name>
    <dbReference type="NCBI Taxonomy" id="2972489"/>
    <lineage>
        <taxon>Bacteria</taxon>
        <taxon>Bacillati</taxon>
        <taxon>Bacillota</taxon>
        <taxon>Bacilli</taxon>
        <taxon>Bacillales</taxon>
        <taxon>Paenibacillaceae</taxon>
        <taxon>Paenibacillus</taxon>
    </lineage>
</organism>
<dbReference type="InterPro" id="IPR011050">
    <property type="entry name" value="Pectin_lyase_fold/virulence"/>
</dbReference>
<evidence type="ECO:0000313" key="1">
    <source>
        <dbReference type="EMBL" id="MCR8635373.1"/>
    </source>
</evidence>
<accession>A0ABT1YQB4</accession>
<keyword evidence="2" id="KW-1185">Reference proteome</keyword>
<evidence type="ECO:0000313" key="2">
    <source>
        <dbReference type="Proteomes" id="UP001300012"/>
    </source>
</evidence>